<dbReference type="Proteomes" id="UP000799324">
    <property type="component" value="Unassembled WGS sequence"/>
</dbReference>
<proteinExistence type="predicted"/>
<sequence length="154" mass="16917">MTFHASGCPGHAMFVCSLQPPAQPHDSTQPHDFPDSKSVPGLQERKNSHYKLNTLSHSTFAPRIVDILTSWSQLRSDQSLQALPTKRTLNSRPLHISTPINAIGTKPTARSLPSFFPTSHIPLSALSDCIPSQPQLPALREPQESQTEQTFQSG</sequence>
<accession>A0A6A6TPA0</accession>
<name>A0A6A6TPA0_9PLEO</name>
<keyword evidence="3" id="KW-1185">Reference proteome</keyword>
<feature type="compositionally biased region" description="Polar residues" evidence="1">
    <location>
        <begin position="144"/>
        <end position="154"/>
    </location>
</feature>
<reference evidence="2" key="1">
    <citation type="journal article" date="2020" name="Stud. Mycol.">
        <title>101 Dothideomycetes genomes: a test case for predicting lifestyles and emergence of pathogens.</title>
        <authorList>
            <person name="Haridas S."/>
            <person name="Albert R."/>
            <person name="Binder M."/>
            <person name="Bloem J."/>
            <person name="Labutti K."/>
            <person name="Salamov A."/>
            <person name="Andreopoulos B."/>
            <person name="Baker S."/>
            <person name="Barry K."/>
            <person name="Bills G."/>
            <person name="Bluhm B."/>
            <person name="Cannon C."/>
            <person name="Castanera R."/>
            <person name="Culley D."/>
            <person name="Daum C."/>
            <person name="Ezra D."/>
            <person name="Gonzalez J."/>
            <person name="Henrissat B."/>
            <person name="Kuo A."/>
            <person name="Liang C."/>
            <person name="Lipzen A."/>
            <person name="Lutzoni F."/>
            <person name="Magnuson J."/>
            <person name="Mondo S."/>
            <person name="Nolan M."/>
            <person name="Ohm R."/>
            <person name="Pangilinan J."/>
            <person name="Park H.-J."/>
            <person name="Ramirez L."/>
            <person name="Alfaro M."/>
            <person name="Sun H."/>
            <person name="Tritt A."/>
            <person name="Yoshinaga Y."/>
            <person name="Zwiers L.-H."/>
            <person name="Turgeon B."/>
            <person name="Goodwin S."/>
            <person name="Spatafora J."/>
            <person name="Crous P."/>
            <person name="Grigoriev I."/>
        </authorList>
    </citation>
    <scope>NUCLEOTIDE SEQUENCE</scope>
    <source>
        <strain evidence="2">CBS 122681</strain>
    </source>
</reference>
<evidence type="ECO:0000313" key="2">
    <source>
        <dbReference type="EMBL" id="KAF2661602.1"/>
    </source>
</evidence>
<evidence type="ECO:0000256" key="1">
    <source>
        <dbReference type="SAM" id="MobiDB-lite"/>
    </source>
</evidence>
<organism evidence="2 3">
    <name type="scientific">Lophiostoma macrostomum CBS 122681</name>
    <dbReference type="NCBI Taxonomy" id="1314788"/>
    <lineage>
        <taxon>Eukaryota</taxon>
        <taxon>Fungi</taxon>
        <taxon>Dikarya</taxon>
        <taxon>Ascomycota</taxon>
        <taxon>Pezizomycotina</taxon>
        <taxon>Dothideomycetes</taxon>
        <taxon>Pleosporomycetidae</taxon>
        <taxon>Pleosporales</taxon>
        <taxon>Lophiostomataceae</taxon>
        <taxon>Lophiostoma</taxon>
    </lineage>
</organism>
<gene>
    <name evidence="2" type="ORF">K491DRAFT_419779</name>
</gene>
<dbReference type="AlphaFoldDB" id="A0A6A6TPA0"/>
<dbReference type="EMBL" id="MU004293">
    <property type="protein sequence ID" value="KAF2661602.1"/>
    <property type="molecule type" value="Genomic_DNA"/>
</dbReference>
<feature type="region of interest" description="Disordered" evidence="1">
    <location>
        <begin position="19"/>
        <end position="42"/>
    </location>
</feature>
<protein>
    <submittedName>
        <fullName evidence="2">Uncharacterized protein</fullName>
    </submittedName>
</protein>
<evidence type="ECO:0000313" key="3">
    <source>
        <dbReference type="Proteomes" id="UP000799324"/>
    </source>
</evidence>
<feature type="region of interest" description="Disordered" evidence="1">
    <location>
        <begin position="134"/>
        <end position="154"/>
    </location>
</feature>